<evidence type="ECO:0000313" key="3">
    <source>
        <dbReference type="EMBL" id="MBB3941562.1"/>
    </source>
</evidence>
<dbReference type="EMBL" id="JACIDY010000010">
    <property type="protein sequence ID" value="MBB3941562.1"/>
    <property type="molecule type" value="Genomic_DNA"/>
</dbReference>
<gene>
    <name evidence="3" type="ORF">GGR39_003242</name>
</gene>
<comment type="caution">
    <text evidence="3">The sequence shown here is derived from an EMBL/GenBank/DDBJ whole genome shotgun (WGS) entry which is preliminary data.</text>
</comment>
<feature type="region of interest" description="Disordered" evidence="1">
    <location>
        <begin position="1"/>
        <end position="34"/>
    </location>
</feature>
<evidence type="ECO:0000313" key="4">
    <source>
        <dbReference type="Proteomes" id="UP000561459"/>
    </source>
</evidence>
<protein>
    <submittedName>
        <fullName evidence="3">Excisionase family DNA binding protein</fullName>
    </submittedName>
</protein>
<dbReference type="Pfam" id="PF12728">
    <property type="entry name" value="HTH_17"/>
    <property type="match status" value="1"/>
</dbReference>
<dbReference type="InterPro" id="IPR010093">
    <property type="entry name" value="SinI_DNA-bd"/>
</dbReference>
<dbReference type="RefSeq" id="WP_183618623.1">
    <property type="nucleotide sequence ID" value="NZ_JACIDY010000010.1"/>
</dbReference>
<dbReference type="InterPro" id="IPR041657">
    <property type="entry name" value="HTH_17"/>
</dbReference>
<dbReference type="AlphaFoldDB" id="A0A7W6CAU5"/>
<name>A0A7W6CAU5_9SPHN</name>
<organism evidence="3 4">
    <name type="scientific">Novosphingobium fluoreni</name>
    <dbReference type="NCBI Taxonomy" id="1391222"/>
    <lineage>
        <taxon>Bacteria</taxon>
        <taxon>Pseudomonadati</taxon>
        <taxon>Pseudomonadota</taxon>
        <taxon>Alphaproteobacteria</taxon>
        <taxon>Sphingomonadales</taxon>
        <taxon>Sphingomonadaceae</taxon>
        <taxon>Novosphingobium</taxon>
    </lineage>
</organism>
<keyword evidence="4" id="KW-1185">Reference proteome</keyword>
<proteinExistence type="predicted"/>
<feature type="domain" description="Helix-turn-helix" evidence="2">
    <location>
        <begin position="61"/>
        <end position="109"/>
    </location>
</feature>
<sequence>MPKSSVKDEPERKPTPKPMSKPKSARKPDRKKNDTIIIVSKRKPVTHPFIKDIRKQPPRIFYSVKEVCAVLCLGRTSVFSLLRQNKIASEVHGRRRLIYRQSVKEFAASLRKNGGAV</sequence>
<dbReference type="NCBIfam" id="TIGR01764">
    <property type="entry name" value="excise"/>
    <property type="match status" value="1"/>
</dbReference>
<evidence type="ECO:0000256" key="1">
    <source>
        <dbReference type="SAM" id="MobiDB-lite"/>
    </source>
</evidence>
<feature type="compositionally biased region" description="Basic and acidic residues" evidence="1">
    <location>
        <begin position="1"/>
        <end position="14"/>
    </location>
</feature>
<dbReference type="GO" id="GO:0003677">
    <property type="term" value="F:DNA binding"/>
    <property type="evidence" value="ECO:0007669"/>
    <property type="project" value="InterPro"/>
</dbReference>
<evidence type="ECO:0000259" key="2">
    <source>
        <dbReference type="Pfam" id="PF12728"/>
    </source>
</evidence>
<accession>A0A7W6CAU5</accession>
<reference evidence="3 4" key="1">
    <citation type="submission" date="2020-08" db="EMBL/GenBank/DDBJ databases">
        <title>Genomic Encyclopedia of Type Strains, Phase IV (KMG-IV): sequencing the most valuable type-strain genomes for metagenomic binning, comparative biology and taxonomic classification.</title>
        <authorList>
            <person name="Goeker M."/>
        </authorList>
    </citation>
    <scope>NUCLEOTIDE SEQUENCE [LARGE SCALE GENOMIC DNA]</scope>
    <source>
        <strain evidence="3 4">DSM 27568</strain>
    </source>
</reference>
<dbReference type="Proteomes" id="UP000561459">
    <property type="component" value="Unassembled WGS sequence"/>
</dbReference>